<evidence type="ECO:0008006" key="4">
    <source>
        <dbReference type="Google" id="ProtNLM"/>
    </source>
</evidence>
<dbReference type="OrthoDB" id="56403at2759"/>
<organism evidence="2 3">
    <name type="scientific">Nitzschia inconspicua</name>
    <dbReference type="NCBI Taxonomy" id="303405"/>
    <lineage>
        <taxon>Eukaryota</taxon>
        <taxon>Sar</taxon>
        <taxon>Stramenopiles</taxon>
        <taxon>Ochrophyta</taxon>
        <taxon>Bacillariophyta</taxon>
        <taxon>Bacillariophyceae</taxon>
        <taxon>Bacillariophycidae</taxon>
        <taxon>Bacillariales</taxon>
        <taxon>Bacillariaceae</taxon>
        <taxon>Nitzschia</taxon>
    </lineage>
</organism>
<evidence type="ECO:0000256" key="1">
    <source>
        <dbReference type="SAM" id="SignalP"/>
    </source>
</evidence>
<proteinExistence type="predicted"/>
<gene>
    <name evidence="2" type="ORF">IV203_001150</name>
</gene>
<protein>
    <recommendedName>
        <fullName evidence="4">Transmembrane protein</fullName>
    </recommendedName>
</protein>
<dbReference type="AlphaFoldDB" id="A0A9K3L685"/>
<reference evidence="2" key="1">
    <citation type="journal article" date="2021" name="Sci. Rep.">
        <title>Diploid genomic architecture of Nitzschia inconspicua, an elite biomass production diatom.</title>
        <authorList>
            <person name="Oliver A."/>
            <person name="Podell S."/>
            <person name="Pinowska A."/>
            <person name="Traller J.C."/>
            <person name="Smith S.R."/>
            <person name="McClure R."/>
            <person name="Beliaev A."/>
            <person name="Bohutskyi P."/>
            <person name="Hill E.A."/>
            <person name="Rabines A."/>
            <person name="Zheng H."/>
            <person name="Allen L.Z."/>
            <person name="Kuo A."/>
            <person name="Grigoriev I.V."/>
            <person name="Allen A.E."/>
            <person name="Hazlebeck D."/>
            <person name="Allen E.E."/>
        </authorList>
    </citation>
    <scope>NUCLEOTIDE SEQUENCE</scope>
    <source>
        <strain evidence="2">Hildebrandi</strain>
    </source>
</reference>
<feature type="chain" id="PRO_5039898324" description="Transmembrane protein" evidence="1">
    <location>
        <begin position="21"/>
        <end position="360"/>
    </location>
</feature>
<reference evidence="2" key="2">
    <citation type="submission" date="2021-04" db="EMBL/GenBank/DDBJ databases">
        <authorList>
            <person name="Podell S."/>
        </authorList>
    </citation>
    <scope>NUCLEOTIDE SEQUENCE</scope>
    <source>
        <strain evidence="2">Hildebrandi</strain>
    </source>
</reference>
<evidence type="ECO:0000313" key="3">
    <source>
        <dbReference type="Proteomes" id="UP000693970"/>
    </source>
</evidence>
<feature type="signal peptide" evidence="1">
    <location>
        <begin position="1"/>
        <end position="20"/>
    </location>
</feature>
<dbReference type="Proteomes" id="UP000693970">
    <property type="component" value="Unassembled WGS sequence"/>
</dbReference>
<dbReference type="EMBL" id="JAGRRH010000015">
    <property type="protein sequence ID" value="KAG7356464.1"/>
    <property type="molecule type" value="Genomic_DNA"/>
</dbReference>
<name>A0A9K3L685_9STRA</name>
<sequence>MSTSKLFLISLATFFMGGAAQCSGGCTDTLTAAQVCLRECVNKGPVAEWGGAVDFQTNGASRLWQCLPGNGKLPQFTNPDPLTDLMRCCEMTAACNQTMIDAQTCSRNNCLPPCIKRSAQRYTNCIVRQSRARVCNFAGLCVGQLTGNDAFDFAQTLSGAADRVTETSCSPLDSFVDGICGISDRCCDDCNANMATLASCLVNRLLLPNSNSGGSVACQISTPVGEACAITGASAVSVGRVTDNGDMQNNSQVDNLFPDENSAQVDSLFPDEDEEEEVVALDDADISECEEVLTFTFLVHNETHAVDQFMSCMGKKVGQIIAKSETMDDTTPSQVEASSAVSLYGSMALFISSLLVAVAL</sequence>
<comment type="caution">
    <text evidence="2">The sequence shown here is derived from an EMBL/GenBank/DDBJ whole genome shotgun (WGS) entry which is preliminary data.</text>
</comment>
<keyword evidence="1" id="KW-0732">Signal</keyword>
<evidence type="ECO:0000313" key="2">
    <source>
        <dbReference type="EMBL" id="KAG7356464.1"/>
    </source>
</evidence>
<keyword evidence="3" id="KW-1185">Reference proteome</keyword>
<accession>A0A9K3L685</accession>